<evidence type="ECO:0000313" key="11">
    <source>
        <dbReference type="Proteomes" id="UP000069205"/>
    </source>
</evidence>
<evidence type="ECO:0000256" key="1">
    <source>
        <dbReference type="ARBA" id="ARBA00001946"/>
    </source>
</evidence>
<reference evidence="10 11" key="1">
    <citation type="journal article" date="2015" name="Proc. Natl. Acad. Sci. U.S.A.">
        <title>Expanded metabolic versatility of ubiquitous nitrite-oxidizing bacteria from the genus Nitrospira.</title>
        <authorList>
            <person name="Koch H."/>
            <person name="Lucker S."/>
            <person name="Albertsen M."/>
            <person name="Kitzinger K."/>
            <person name="Herbold C."/>
            <person name="Spieck E."/>
            <person name="Nielsen P.H."/>
            <person name="Wagner M."/>
            <person name="Daims H."/>
        </authorList>
    </citation>
    <scope>NUCLEOTIDE SEQUENCE [LARGE SCALE GENOMIC DNA]</scope>
    <source>
        <strain evidence="10 11">NSP M-1</strain>
    </source>
</reference>
<dbReference type="GO" id="GO:0004521">
    <property type="term" value="F:RNA endonuclease activity"/>
    <property type="evidence" value="ECO:0007669"/>
    <property type="project" value="InterPro"/>
</dbReference>
<evidence type="ECO:0000256" key="7">
    <source>
        <dbReference type="ARBA" id="ARBA00022842"/>
    </source>
</evidence>
<dbReference type="Pfam" id="PF09827">
    <property type="entry name" value="CRISPR_Cas2"/>
    <property type="match status" value="1"/>
</dbReference>
<proteinExistence type="inferred from homology"/>
<dbReference type="STRING" id="42253.NITMOv2_1509"/>
<evidence type="ECO:0000256" key="2">
    <source>
        <dbReference type="ARBA" id="ARBA00009959"/>
    </source>
</evidence>
<evidence type="ECO:0000256" key="8">
    <source>
        <dbReference type="ARBA" id="ARBA00023118"/>
    </source>
</evidence>
<dbReference type="EMBL" id="CP011801">
    <property type="protein sequence ID" value="ALA57935.1"/>
    <property type="molecule type" value="Genomic_DNA"/>
</dbReference>
<comment type="cofactor">
    <cofactor evidence="1 9">
        <name>Mg(2+)</name>
        <dbReference type="ChEBI" id="CHEBI:18420"/>
    </cofactor>
</comment>
<dbReference type="KEGG" id="nmv:NITMOv2_1509"/>
<dbReference type="GO" id="GO:0043571">
    <property type="term" value="P:maintenance of CRISPR repeat elements"/>
    <property type="evidence" value="ECO:0007669"/>
    <property type="project" value="UniProtKB-UniRule"/>
</dbReference>
<evidence type="ECO:0000256" key="3">
    <source>
        <dbReference type="ARBA" id="ARBA00022722"/>
    </source>
</evidence>
<dbReference type="NCBIfam" id="TIGR01573">
    <property type="entry name" value="cas2"/>
    <property type="match status" value="1"/>
</dbReference>
<dbReference type="PANTHER" id="PTHR34405">
    <property type="entry name" value="CRISPR-ASSOCIATED ENDORIBONUCLEASE CAS2"/>
    <property type="match status" value="1"/>
</dbReference>
<keyword evidence="5 9" id="KW-0255">Endonuclease</keyword>
<keyword evidence="6 9" id="KW-0378">Hydrolase</keyword>
<dbReference type="EC" id="3.1.-.-" evidence="9"/>
<dbReference type="GO" id="GO:0016787">
    <property type="term" value="F:hydrolase activity"/>
    <property type="evidence" value="ECO:0007669"/>
    <property type="project" value="UniProtKB-KW"/>
</dbReference>
<dbReference type="GO" id="GO:0051607">
    <property type="term" value="P:defense response to virus"/>
    <property type="evidence" value="ECO:0007669"/>
    <property type="project" value="UniProtKB-UniRule"/>
</dbReference>
<feature type="binding site" evidence="9">
    <location>
        <position position="13"/>
    </location>
    <ligand>
        <name>Mg(2+)</name>
        <dbReference type="ChEBI" id="CHEBI:18420"/>
        <note>catalytic</note>
    </ligand>
</feature>
<sequence>MAEDRAWYLICYDIRDPKRWRRVFKLLKGYGHSLQYSIFRCRLTKRQIEQLRWELATLLDPVDSLMVASLCPGCASRMEVQGGKGDWDSEHEKFKVL</sequence>
<comment type="function">
    <text evidence="9">CRISPR (clustered regularly interspaced short palindromic repeat), is an adaptive immune system that provides protection against mobile genetic elements (viruses, transposable elements and conjugative plasmids). CRISPR clusters contain sequences complementary to antecedent mobile elements and target invading nucleic acids. CRISPR clusters are transcribed and processed into CRISPR RNA (crRNA). Functions as a ssRNA-specific endoribonuclease. Involved in the integration of spacer DNA into the CRISPR cassette.</text>
</comment>
<accession>A0A0K2GAH3</accession>
<evidence type="ECO:0000256" key="6">
    <source>
        <dbReference type="ARBA" id="ARBA00022801"/>
    </source>
</evidence>
<name>A0A0K2GAH3_NITMO</name>
<dbReference type="OrthoDB" id="9798176at2"/>
<evidence type="ECO:0000256" key="4">
    <source>
        <dbReference type="ARBA" id="ARBA00022723"/>
    </source>
</evidence>
<keyword evidence="11" id="KW-1185">Reference proteome</keyword>
<keyword evidence="4 9" id="KW-0479">Metal-binding</keyword>
<dbReference type="PANTHER" id="PTHR34405:SF3">
    <property type="entry name" value="CRISPR-ASSOCIATED ENDORIBONUCLEASE CAS2 3"/>
    <property type="match status" value="1"/>
</dbReference>
<dbReference type="Gene3D" id="3.30.70.240">
    <property type="match status" value="1"/>
</dbReference>
<comment type="subunit">
    <text evidence="9">Homodimer, forms a heterotetramer with a Cas1 homodimer.</text>
</comment>
<dbReference type="InterPro" id="IPR019199">
    <property type="entry name" value="Virulence_VapD/CRISPR_Cas2"/>
</dbReference>
<dbReference type="AlphaFoldDB" id="A0A0K2GAH3"/>
<keyword evidence="8 9" id="KW-0051">Antiviral defense</keyword>
<dbReference type="GO" id="GO:0046872">
    <property type="term" value="F:metal ion binding"/>
    <property type="evidence" value="ECO:0007669"/>
    <property type="project" value="UniProtKB-UniRule"/>
</dbReference>
<dbReference type="HAMAP" id="MF_01471">
    <property type="entry name" value="Cas2"/>
    <property type="match status" value="1"/>
</dbReference>
<dbReference type="CDD" id="cd09725">
    <property type="entry name" value="Cas2_I_II_III"/>
    <property type="match status" value="1"/>
</dbReference>
<comment type="similarity">
    <text evidence="2 9">Belongs to the CRISPR-associated endoribonuclease Cas2 protein family.</text>
</comment>
<dbReference type="InterPro" id="IPR021127">
    <property type="entry name" value="CRISPR_associated_Cas2"/>
</dbReference>
<evidence type="ECO:0000256" key="9">
    <source>
        <dbReference type="HAMAP-Rule" id="MF_01471"/>
    </source>
</evidence>
<keyword evidence="3 9" id="KW-0540">Nuclease</keyword>
<evidence type="ECO:0000313" key="10">
    <source>
        <dbReference type="EMBL" id="ALA57935.1"/>
    </source>
</evidence>
<dbReference type="RefSeq" id="WP_053379173.1">
    <property type="nucleotide sequence ID" value="NZ_CP011801.1"/>
</dbReference>
<dbReference type="PATRIC" id="fig|42253.5.peg.1480"/>
<keyword evidence="7 9" id="KW-0460">Magnesium</keyword>
<evidence type="ECO:0000256" key="5">
    <source>
        <dbReference type="ARBA" id="ARBA00022759"/>
    </source>
</evidence>
<dbReference type="SUPFAM" id="SSF143430">
    <property type="entry name" value="TTP0101/SSO1404-like"/>
    <property type="match status" value="1"/>
</dbReference>
<gene>
    <name evidence="9 10" type="primary">cas2</name>
    <name evidence="10" type="ORF">NITMOv2_1509</name>
</gene>
<dbReference type="Proteomes" id="UP000069205">
    <property type="component" value="Chromosome"/>
</dbReference>
<organism evidence="10 11">
    <name type="scientific">Nitrospira moscoviensis</name>
    <dbReference type="NCBI Taxonomy" id="42253"/>
    <lineage>
        <taxon>Bacteria</taxon>
        <taxon>Pseudomonadati</taxon>
        <taxon>Nitrospirota</taxon>
        <taxon>Nitrospiria</taxon>
        <taxon>Nitrospirales</taxon>
        <taxon>Nitrospiraceae</taxon>
        <taxon>Nitrospira</taxon>
    </lineage>
</organism>
<protein>
    <recommendedName>
        <fullName evidence="9">CRISPR-associated endoribonuclease Cas2</fullName>
        <ecNumber evidence="9">3.1.-.-</ecNumber>
    </recommendedName>
</protein>